<comment type="caution">
    <text evidence="2">The sequence shown here is derived from an EMBL/GenBank/DDBJ whole genome shotgun (WGS) entry which is preliminary data.</text>
</comment>
<sequence>MSEVVGMLEGTITVPEPVPESGSYSQDLRFKAIREHDKYMNSVKLGANQVHSSASAGSSNAYRAMESQASTSVHDWTGSSTMSDIHPSS</sequence>
<evidence type="ECO:0000313" key="3">
    <source>
        <dbReference type="Proteomes" id="UP000187203"/>
    </source>
</evidence>
<reference evidence="3" key="1">
    <citation type="submission" date="2013-09" db="EMBL/GenBank/DDBJ databases">
        <title>Corchorus olitorius genome sequencing.</title>
        <authorList>
            <person name="Alam M."/>
            <person name="Haque M.S."/>
            <person name="Islam M.S."/>
            <person name="Emdad E.M."/>
            <person name="Islam M.M."/>
            <person name="Ahmed B."/>
            <person name="Halim A."/>
            <person name="Hossen Q.M.M."/>
            <person name="Hossain M.Z."/>
            <person name="Ahmed R."/>
            <person name="Khan M.M."/>
            <person name="Islam R."/>
            <person name="Rashid M.M."/>
            <person name="Khan S.A."/>
            <person name="Rahman M.S."/>
            <person name="Alam M."/>
            <person name="Yahiya A.S."/>
            <person name="Khan M.S."/>
            <person name="Azam M.S."/>
            <person name="Haque T."/>
            <person name="Lashkar M.Z.H."/>
            <person name="Akhand A.I."/>
            <person name="Morshed G."/>
            <person name="Roy S."/>
            <person name="Uddin K.S."/>
            <person name="Rabeya T."/>
            <person name="Hossain A.S."/>
            <person name="Chowdhury A."/>
            <person name="Snigdha A.R."/>
            <person name="Mortoza M.S."/>
            <person name="Matin S.A."/>
            <person name="Hoque S.M.E."/>
            <person name="Islam M.K."/>
            <person name="Roy D.K."/>
            <person name="Haider R."/>
            <person name="Moosa M.M."/>
            <person name="Elias S.M."/>
            <person name="Hasan A.M."/>
            <person name="Jahan S."/>
            <person name="Shafiuddin M."/>
            <person name="Mahmood N."/>
            <person name="Shommy N.S."/>
        </authorList>
    </citation>
    <scope>NUCLEOTIDE SEQUENCE [LARGE SCALE GENOMIC DNA]</scope>
    <source>
        <strain evidence="3">cv. O-4</strain>
    </source>
</reference>
<gene>
    <name evidence="2" type="ORF">COLO4_22845</name>
</gene>
<dbReference type="EMBL" id="AWUE01018075">
    <property type="protein sequence ID" value="OMO82755.1"/>
    <property type="molecule type" value="Genomic_DNA"/>
</dbReference>
<name>A0A1R3IJK3_9ROSI</name>
<keyword evidence="2" id="KW-0808">Transferase</keyword>
<feature type="region of interest" description="Disordered" evidence="1">
    <location>
        <begin position="50"/>
        <end position="89"/>
    </location>
</feature>
<protein>
    <submittedName>
        <fullName evidence="2">Kinase</fullName>
    </submittedName>
</protein>
<accession>A0A1R3IJK3</accession>
<dbReference type="AlphaFoldDB" id="A0A1R3IJK3"/>
<proteinExistence type="predicted"/>
<feature type="region of interest" description="Disordered" evidence="1">
    <location>
        <begin position="1"/>
        <end position="24"/>
    </location>
</feature>
<evidence type="ECO:0000256" key="1">
    <source>
        <dbReference type="SAM" id="MobiDB-lite"/>
    </source>
</evidence>
<keyword evidence="3" id="KW-1185">Reference proteome</keyword>
<dbReference type="Proteomes" id="UP000187203">
    <property type="component" value="Unassembled WGS sequence"/>
</dbReference>
<evidence type="ECO:0000313" key="2">
    <source>
        <dbReference type="EMBL" id="OMO82755.1"/>
    </source>
</evidence>
<organism evidence="2 3">
    <name type="scientific">Corchorus olitorius</name>
    <dbReference type="NCBI Taxonomy" id="93759"/>
    <lineage>
        <taxon>Eukaryota</taxon>
        <taxon>Viridiplantae</taxon>
        <taxon>Streptophyta</taxon>
        <taxon>Embryophyta</taxon>
        <taxon>Tracheophyta</taxon>
        <taxon>Spermatophyta</taxon>
        <taxon>Magnoliopsida</taxon>
        <taxon>eudicotyledons</taxon>
        <taxon>Gunneridae</taxon>
        <taxon>Pentapetalae</taxon>
        <taxon>rosids</taxon>
        <taxon>malvids</taxon>
        <taxon>Malvales</taxon>
        <taxon>Malvaceae</taxon>
        <taxon>Grewioideae</taxon>
        <taxon>Apeibeae</taxon>
        <taxon>Corchorus</taxon>
    </lineage>
</organism>
<dbReference type="GO" id="GO:0016301">
    <property type="term" value="F:kinase activity"/>
    <property type="evidence" value="ECO:0007669"/>
    <property type="project" value="UniProtKB-KW"/>
</dbReference>
<keyword evidence="2" id="KW-0418">Kinase</keyword>